<feature type="compositionally biased region" description="Basic and acidic residues" evidence="1">
    <location>
        <begin position="157"/>
        <end position="172"/>
    </location>
</feature>
<evidence type="ECO:0000313" key="2">
    <source>
        <dbReference type="EMBL" id="KAJ1166719.1"/>
    </source>
</evidence>
<sequence length="271" mass="30077">MPLGVRDENDGLPCSQGNGDAGNFLGNPTGLKGRTNSAYERRGTSRTPRTRKGGRRTTELTGQLGKEKNGDTCAFRHAPGGTWLMKDPRTFCLVFPDPSALYQSRPWDGVCSWLSENPAPDAPEWRMPLGVRGEKDGLPYSQGNGDAGNFLGNPELRVPDRTEREDGLRLREEEDEQNAENVERRETDDGGRNGNSVVPSELTGQLGKEKNSDTRAFRHAPGGTWITKVRSFFKDSIFTKGESDGRRVEGRDSTERGEGRTLRRHRGDEQE</sequence>
<keyword evidence="3" id="KW-1185">Reference proteome</keyword>
<proteinExistence type="predicted"/>
<feature type="region of interest" description="Disordered" evidence="1">
    <location>
        <begin position="130"/>
        <end position="222"/>
    </location>
</feature>
<evidence type="ECO:0000313" key="3">
    <source>
        <dbReference type="Proteomes" id="UP001066276"/>
    </source>
</evidence>
<accession>A0AAV7SRW2</accession>
<dbReference type="Proteomes" id="UP001066276">
    <property type="component" value="Chromosome 4_2"/>
</dbReference>
<dbReference type="AlphaFoldDB" id="A0AAV7SRW2"/>
<feature type="compositionally biased region" description="Basic and acidic residues" evidence="1">
    <location>
        <begin position="241"/>
        <end position="271"/>
    </location>
</feature>
<dbReference type="EMBL" id="JANPWB010000008">
    <property type="protein sequence ID" value="KAJ1166719.1"/>
    <property type="molecule type" value="Genomic_DNA"/>
</dbReference>
<protein>
    <submittedName>
        <fullName evidence="2">Uncharacterized protein</fullName>
    </submittedName>
</protein>
<feature type="region of interest" description="Disordered" evidence="1">
    <location>
        <begin position="1"/>
        <end position="57"/>
    </location>
</feature>
<feature type="compositionally biased region" description="Basic and acidic residues" evidence="1">
    <location>
        <begin position="207"/>
        <end position="216"/>
    </location>
</feature>
<gene>
    <name evidence="2" type="ORF">NDU88_007116</name>
</gene>
<feature type="compositionally biased region" description="Basic and acidic residues" evidence="1">
    <location>
        <begin position="181"/>
        <end position="191"/>
    </location>
</feature>
<name>A0AAV7SRW2_PLEWA</name>
<reference evidence="2" key="1">
    <citation type="journal article" date="2022" name="bioRxiv">
        <title>Sequencing and chromosome-scale assembly of the giantPleurodeles waltlgenome.</title>
        <authorList>
            <person name="Brown T."/>
            <person name="Elewa A."/>
            <person name="Iarovenko S."/>
            <person name="Subramanian E."/>
            <person name="Araus A.J."/>
            <person name="Petzold A."/>
            <person name="Susuki M."/>
            <person name="Suzuki K.-i.T."/>
            <person name="Hayashi T."/>
            <person name="Toyoda A."/>
            <person name="Oliveira C."/>
            <person name="Osipova E."/>
            <person name="Leigh N.D."/>
            <person name="Simon A."/>
            <person name="Yun M.H."/>
        </authorList>
    </citation>
    <scope>NUCLEOTIDE SEQUENCE</scope>
    <source>
        <strain evidence="2">20211129_DDA</strain>
        <tissue evidence="2">Liver</tissue>
    </source>
</reference>
<feature type="region of interest" description="Disordered" evidence="1">
    <location>
        <begin position="240"/>
        <end position="271"/>
    </location>
</feature>
<organism evidence="2 3">
    <name type="scientific">Pleurodeles waltl</name>
    <name type="common">Iberian ribbed newt</name>
    <dbReference type="NCBI Taxonomy" id="8319"/>
    <lineage>
        <taxon>Eukaryota</taxon>
        <taxon>Metazoa</taxon>
        <taxon>Chordata</taxon>
        <taxon>Craniata</taxon>
        <taxon>Vertebrata</taxon>
        <taxon>Euteleostomi</taxon>
        <taxon>Amphibia</taxon>
        <taxon>Batrachia</taxon>
        <taxon>Caudata</taxon>
        <taxon>Salamandroidea</taxon>
        <taxon>Salamandridae</taxon>
        <taxon>Pleurodelinae</taxon>
        <taxon>Pleurodeles</taxon>
    </lineage>
</organism>
<evidence type="ECO:0000256" key="1">
    <source>
        <dbReference type="SAM" id="MobiDB-lite"/>
    </source>
</evidence>
<comment type="caution">
    <text evidence="2">The sequence shown here is derived from an EMBL/GenBank/DDBJ whole genome shotgun (WGS) entry which is preliminary data.</text>
</comment>